<evidence type="ECO:0000313" key="2">
    <source>
        <dbReference type="Proteomes" id="UP000250235"/>
    </source>
</evidence>
<proteinExistence type="predicted"/>
<sequence length="153" mass="16655">MPRPRPSRASATLVVRLGRACRACRVIACRSLAHWLRDVEEGGGAIQRYWSRLVGRPLPLLGGGRRSTLARKSLRWSDAGRKRWAATAVMVDARCAMMRALAARLSPRRAPCDARESRGGAAGRPPIRRVSDDVTTAGLISSRVWFGPVSGSP</sequence>
<organism evidence="1 2">
    <name type="scientific">Dorcoceras hygrometricum</name>
    <dbReference type="NCBI Taxonomy" id="472368"/>
    <lineage>
        <taxon>Eukaryota</taxon>
        <taxon>Viridiplantae</taxon>
        <taxon>Streptophyta</taxon>
        <taxon>Embryophyta</taxon>
        <taxon>Tracheophyta</taxon>
        <taxon>Spermatophyta</taxon>
        <taxon>Magnoliopsida</taxon>
        <taxon>eudicotyledons</taxon>
        <taxon>Gunneridae</taxon>
        <taxon>Pentapetalae</taxon>
        <taxon>asterids</taxon>
        <taxon>lamiids</taxon>
        <taxon>Lamiales</taxon>
        <taxon>Gesneriaceae</taxon>
        <taxon>Didymocarpoideae</taxon>
        <taxon>Trichosporeae</taxon>
        <taxon>Loxocarpinae</taxon>
        <taxon>Dorcoceras</taxon>
    </lineage>
</organism>
<keyword evidence="2" id="KW-1185">Reference proteome</keyword>
<gene>
    <name evidence="1" type="ORF">F511_45415</name>
</gene>
<dbReference type="Proteomes" id="UP000250235">
    <property type="component" value="Unassembled WGS sequence"/>
</dbReference>
<dbReference type="AlphaFoldDB" id="A0A2Z6ZX81"/>
<reference evidence="1 2" key="1">
    <citation type="journal article" date="2015" name="Proc. Natl. Acad. Sci. U.S.A.">
        <title>The resurrection genome of Boea hygrometrica: A blueprint for survival of dehydration.</title>
        <authorList>
            <person name="Xiao L."/>
            <person name="Yang G."/>
            <person name="Zhang L."/>
            <person name="Yang X."/>
            <person name="Zhao S."/>
            <person name="Ji Z."/>
            <person name="Zhou Q."/>
            <person name="Hu M."/>
            <person name="Wang Y."/>
            <person name="Chen M."/>
            <person name="Xu Y."/>
            <person name="Jin H."/>
            <person name="Xiao X."/>
            <person name="Hu G."/>
            <person name="Bao F."/>
            <person name="Hu Y."/>
            <person name="Wan P."/>
            <person name="Li L."/>
            <person name="Deng X."/>
            <person name="Kuang T."/>
            <person name="Xiang C."/>
            <person name="Zhu J.K."/>
            <person name="Oliver M.J."/>
            <person name="He Y."/>
        </authorList>
    </citation>
    <scope>NUCLEOTIDE SEQUENCE [LARGE SCALE GENOMIC DNA]</scope>
    <source>
        <strain evidence="2">cv. XS01</strain>
    </source>
</reference>
<dbReference type="EMBL" id="KV043176">
    <property type="protein sequence ID" value="KZV07104.1"/>
    <property type="molecule type" value="Genomic_DNA"/>
</dbReference>
<protein>
    <submittedName>
        <fullName evidence="1">Uncharacterized protein</fullName>
    </submittedName>
</protein>
<accession>A0A2Z6ZX81</accession>
<name>A0A2Z6ZX81_9LAMI</name>
<evidence type="ECO:0000313" key="1">
    <source>
        <dbReference type="EMBL" id="KZV07104.1"/>
    </source>
</evidence>